<sequence length="171" mass="19307">MGTIFFSDFVCCGTNLTCINTLTVICVILNPLKPMSSSLGSNPVKNPQEATAELFDALCVDLQIEAFAECLKGKSKSNDTLQTVSDLYEQSLRDDQNVRIVATDKEIEELMLKSYKELFELLDEAERSKVVQITRKVTMLLDLNKPPSKETLTHNVQFILQDIIRDIEHYS</sequence>
<accession>H8XAB6</accession>
<dbReference type="Proteomes" id="UP000005018">
    <property type="component" value="Chromosome 7"/>
</dbReference>
<evidence type="ECO:0000313" key="2">
    <source>
        <dbReference type="Proteomes" id="UP000005018"/>
    </source>
</evidence>
<protein>
    <submittedName>
        <fullName evidence="1">Taf19 TFIID subunit</fullName>
    </submittedName>
</protein>
<evidence type="ECO:0000313" key="1">
    <source>
        <dbReference type="EMBL" id="CCG25093.1"/>
    </source>
</evidence>
<dbReference type="AlphaFoldDB" id="H8XAB6"/>
<gene>
    <name evidence="1" type="ORF">CORT_0G04160</name>
</gene>
<keyword evidence="2" id="KW-1185">Reference proteome</keyword>
<dbReference type="OrthoDB" id="4027971at2759"/>
<dbReference type="EMBL" id="HE681725">
    <property type="protein sequence ID" value="CCG25093.1"/>
    <property type="molecule type" value="Genomic_DNA"/>
</dbReference>
<dbReference type="GeneID" id="14541845"/>
<proteinExistence type="predicted"/>
<dbReference type="HOGENOM" id="CLU_1562685_0_0_1"/>
<name>H8XAB6_CANO9</name>
<reference evidence="1 2" key="1">
    <citation type="journal article" date="2012" name="PLoS ONE">
        <title>Sequence and analysis of the genome of the pathogenic yeast Candida orthopsilosis.</title>
        <authorList>
            <person name="Riccombeni A."/>
            <person name="Vidanes G."/>
            <person name="Proux-Wera E."/>
            <person name="Wolfe K.H."/>
            <person name="Butler G."/>
        </authorList>
    </citation>
    <scope>NUCLEOTIDE SEQUENCE [LARGE SCALE GENOMIC DNA]</scope>
    <source>
        <strain evidence="1 2">Co 90-125</strain>
    </source>
</reference>
<organism evidence="1 2">
    <name type="scientific">Candida orthopsilosis (strain 90-125)</name>
    <name type="common">Yeast</name>
    <dbReference type="NCBI Taxonomy" id="1136231"/>
    <lineage>
        <taxon>Eukaryota</taxon>
        <taxon>Fungi</taxon>
        <taxon>Dikarya</taxon>
        <taxon>Ascomycota</taxon>
        <taxon>Saccharomycotina</taxon>
        <taxon>Pichiomycetes</taxon>
        <taxon>Debaryomycetaceae</taxon>
        <taxon>Candida/Lodderomyces clade</taxon>
        <taxon>Candida</taxon>
    </lineage>
</organism>
<dbReference type="RefSeq" id="XP_003871218.1">
    <property type="nucleotide sequence ID" value="XM_003871169.1"/>
</dbReference>
<dbReference type="KEGG" id="cot:CORT_0G04160"/>